<organism evidence="1 2">
    <name type="scientific">Mycobacterium vicinigordonae</name>
    <dbReference type="NCBI Taxonomy" id="1719132"/>
    <lineage>
        <taxon>Bacteria</taxon>
        <taxon>Bacillati</taxon>
        <taxon>Actinomycetota</taxon>
        <taxon>Actinomycetes</taxon>
        <taxon>Mycobacteriales</taxon>
        <taxon>Mycobacteriaceae</taxon>
        <taxon>Mycobacterium</taxon>
    </lineage>
</organism>
<evidence type="ECO:0000313" key="2">
    <source>
        <dbReference type="Proteomes" id="UP000510682"/>
    </source>
</evidence>
<reference evidence="2" key="1">
    <citation type="submission" date="2020-07" db="EMBL/GenBank/DDBJ databases">
        <title>Description of Mycobacterium gordonae subsp. intergordonae subsp.nov. and Mycobacterium gordonae subsp. gordonae subsp. nov.</title>
        <authorList>
            <person name="Yu X."/>
        </authorList>
    </citation>
    <scope>NUCLEOTIDE SEQUENCE [LARGE SCALE GENOMIC DNA]</scope>
    <source>
        <strain evidence="2">24</strain>
    </source>
</reference>
<dbReference type="AlphaFoldDB" id="A0A7D6I2M5"/>
<dbReference type="Proteomes" id="UP000510682">
    <property type="component" value="Chromosome"/>
</dbReference>
<sequence>MNFVIVVLAIVRFSGTVRMPTSPSPFSHVSMVFESAATVVVGHTADLSGDTVAGDVPARGAVDRDRGEWS</sequence>
<reference evidence="2" key="2">
    <citation type="submission" date="2023-07" db="EMBL/GenBank/DDBJ databases">
        <title>Description of Mycobacterium gordonae subsp. intergordonae subsp.nov. and Mycobacterium gordonae subsp. gordonae subsp. nov.</title>
        <authorList>
            <person name="Huang H."/>
        </authorList>
    </citation>
    <scope>NUCLEOTIDE SEQUENCE [LARGE SCALE GENOMIC DNA]</scope>
    <source>
        <strain evidence="2">24</strain>
    </source>
</reference>
<gene>
    <name evidence="1" type="ORF">H0P51_16720</name>
</gene>
<dbReference type="KEGG" id="mgor:H0P51_16720"/>
<accession>A0A7D6I2M5</accession>
<dbReference type="RefSeq" id="WP_180913908.1">
    <property type="nucleotide sequence ID" value="NZ_CP059165.1"/>
</dbReference>
<protein>
    <submittedName>
        <fullName evidence="1">Uncharacterized protein</fullName>
    </submittedName>
</protein>
<proteinExistence type="predicted"/>
<keyword evidence="2" id="KW-1185">Reference proteome</keyword>
<evidence type="ECO:0000313" key="1">
    <source>
        <dbReference type="EMBL" id="QLL05498.1"/>
    </source>
</evidence>
<dbReference type="EMBL" id="CP059165">
    <property type="protein sequence ID" value="QLL05498.1"/>
    <property type="molecule type" value="Genomic_DNA"/>
</dbReference>
<name>A0A7D6I2M5_9MYCO</name>